<proteinExistence type="inferred from homology"/>
<name>A0A369Z6S5_HAEPA</name>
<dbReference type="InterPro" id="IPR001568">
    <property type="entry name" value="RNase_T2-like"/>
</dbReference>
<dbReference type="RefSeq" id="WP_111315619.1">
    <property type="nucleotide sequence ID" value="NZ_QEPW01000011.1"/>
</dbReference>
<reference evidence="3 4" key="1">
    <citation type="submission" date="2018-05" db="EMBL/GenBank/DDBJ databases">
        <title>Draft Genome Sequences for a Diverse set of 7 Haemophilus Species.</title>
        <authorList>
            <person name="Nichols M."/>
            <person name="Topaz N."/>
            <person name="Wang X."/>
            <person name="Wang X."/>
            <person name="Boxrud D."/>
        </authorList>
    </citation>
    <scope>NUCLEOTIDE SEQUENCE [LARGE SCALE GENOMIC DNA]</scope>
    <source>
        <strain evidence="3 4">C2008001710</strain>
    </source>
</reference>
<comment type="similarity">
    <text evidence="1 2">Belongs to the RNase T2 family.</text>
</comment>
<protein>
    <submittedName>
        <fullName evidence="3">Ribonuclease</fullName>
    </submittedName>
</protein>
<sequence>MKKQVSTLSLIALAAFSIWQYFTEHKKDTKPAPTTTQQQSQSAVKNTQDLGNYDVIMRDDAIGQNKNAPVDYYMLALSWSPAFCEKQRAQYGNNLPDSAQYQCDIKNQFGWVVHGLWPQNANARSVTDHPRFCKGDLAPLPIETLEPYLSISPGAKLLQGEWEKHGSCAFDSAEDYFKQEKALFESLSLPNEQLSRKELFQWMKQHNPQLKGAYLGASHNELFICYNRQWEVIDCQK</sequence>
<dbReference type="PROSITE" id="PS00531">
    <property type="entry name" value="RNASE_T2_2"/>
    <property type="match status" value="1"/>
</dbReference>
<dbReference type="GO" id="GO:0003723">
    <property type="term" value="F:RNA binding"/>
    <property type="evidence" value="ECO:0007669"/>
    <property type="project" value="InterPro"/>
</dbReference>
<dbReference type="PROSITE" id="PS00530">
    <property type="entry name" value="RNASE_T2_1"/>
    <property type="match status" value="1"/>
</dbReference>
<accession>A0A369Z6S5</accession>
<dbReference type="AlphaFoldDB" id="A0A369Z6S5"/>
<dbReference type="PANTHER" id="PTHR11240:SF22">
    <property type="entry name" value="RIBONUCLEASE T2"/>
    <property type="match status" value="1"/>
</dbReference>
<dbReference type="EMBL" id="QEPW01000011">
    <property type="protein sequence ID" value="RDE90407.1"/>
    <property type="molecule type" value="Genomic_DNA"/>
</dbReference>
<dbReference type="InterPro" id="IPR018188">
    <property type="entry name" value="RNase_T2_His_AS_1"/>
</dbReference>
<organism evidence="3 4">
    <name type="scientific">Haemophilus parainfluenzae</name>
    <dbReference type="NCBI Taxonomy" id="729"/>
    <lineage>
        <taxon>Bacteria</taxon>
        <taxon>Pseudomonadati</taxon>
        <taxon>Pseudomonadota</taxon>
        <taxon>Gammaproteobacteria</taxon>
        <taxon>Pasteurellales</taxon>
        <taxon>Pasteurellaceae</taxon>
        <taxon>Haemophilus</taxon>
    </lineage>
</organism>
<dbReference type="SUPFAM" id="SSF55895">
    <property type="entry name" value="Ribonuclease Rh-like"/>
    <property type="match status" value="1"/>
</dbReference>
<dbReference type="InterPro" id="IPR033130">
    <property type="entry name" value="RNase_T2_His_AS_2"/>
</dbReference>
<evidence type="ECO:0000313" key="3">
    <source>
        <dbReference type="EMBL" id="RDE90407.1"/>
    </source>
</evidence>
<dbReference type="Pfam" id="PF00445">
    <property type="entry name" value="Ribonuclease_T2"/>
    <property type="match status" value="1"/>
</dbReference>
<dbReference type="PANTHER" id="PTHR11240">
    <property type="entry name" value="RIBONUCLEASE T2"/>
    <property type="match status" value="1"/>
</dbReference>
<gene>
    <name evidence="3" type="ORF">DPV87_06830</name>
</gene>
<dbReference type="GO" id="GO:0006401">
    <property type="term" value="P:RNA catabolic process"/>
    <property type="evidence" value="ECO:0007669"/>
    <property type="project" value="TreeGrafter"/>
</dbReference>
<dbReference type="Gene3D" id="3.90.730.10">
    <property type="entry name" value="Ribonuclease T2-like"/>
    <property type="match status" value="1"/>
</dbReference>
<evidence type="ECO:0000313" key="4">
    <source>
        <dbReference type="Proteomes" id="UP000253910"/>
    </source>
</evidence>
<evidence type="ECO:0000256" key="1">
    <source>
        <dbReference type="ARBA" id="ARBA00007469"/>
    </source>
</evidence>
<dbReference type="Proteomes" id="UP000253910">
    <property type="component" value="Unassembled WGS sequence"/>
</dbReference>
<dbReference type="InterPro" id="IPR036430">
    <property type="entry name" value="RNase_T2-like_sf"/>
</dbReference>
<dbReference type="GO" id="GO:0033897">
    <property type="term" value="F:ribonuclease T2 activity"/>
    <property type="evidence" value="ECO:0007669"/>
    <property type="project" value="InterPro"/>
</dbReference>
<evidence type="ECO:0000256" key="2">
    <source>
        <dbReference type="RuleBase" id="RU004328"/>
    </source>
</evidence>
<comment type="caution">
    <text evidence="3">The sequence shown here is derived from an EMBL/GenBank/DDBJ whole genome shotgun (WGS) entry which is preliminary data.</text>
</comment>